<dbReference type="PANTHER" id="PTHR38457:SF1">
    <property type="entry name" value="REGULATOR ABRB-RELATED"/>
    <property type="match status" value="1"/>
</dbReference>
<comment type="caution">
    <text evidence="2">The sequence shown here is derived from an EMBL/GenBank/DDBJ whole genome shotgun (WGS) entry which is preliminary data.</text>
</comment>
<feature type="transmembrane region" description="Helical" evidence="1">
    <location>
        <begin position="48"/>
        <end position="70"/>
    </location>
</feature>
<reference evidence="2 3" key="1">
    <citation type="submission" date="2019-06" db="EMBL/GenBank/DDBJ databases">
        <title>Genomic Encyclopedia of Archaeal and Bacterial Type Strains, Phase II (KMG-II): from individual species to whole genera.</title>
        <authorList>
            <person name="Goeker M."/>
        </authorList>
    </citation>
    <scope>NUCLEOTIDE SEQUENCE [LARGE SCALE GENOMIC DNA]</scope>
    <source>
        <strain evidence="2 3">DSM 7270</strain>
    </source>
</reference>
<evidence type="ECO:0000256" key="1">
    <source>
        <dbReference type="SAM" id="Phobius"/>
    </source>
</evidence>
<dbReference type="InterPro" id="IPR017516">
    <property type="entry name" value="AbrB_dup"/>
</dbReference>
<proteinExistence type="predicted"/>
<keyword evidence="1" id="KW-0472">Membrane</keyword>
<gene>
    <name evidence="2" type="ORF">BDD18_1610</name>
</gene>
<feature type="transmembrane region" description="Helical" evidence="1">
    <location>
        <begin position="233"/>
        <end position="250"/>
    </location>
</feature>
<dbReference type="EMBL" id="VFPV01000001">
    <property type="protein sequence ID" value="TQN08445.1"/>
    <property type="molecule type" value="Genomic_DNA"/>
</dbReference>
<feature type="transmembrane region" description="Helical" evidence="1">
    <location>
        <begin position="259"/>
        <end position="277"/>
    </location>
</feature>
<feature type="transmembrane region" description="Helical" evidence="1">
    <location>
        <begin position="193"/>
        <end position="213"/>
    </location>
</feature>
<feature type="transmembrane region" description="Helical" evidence="1">
    <location>
        <begin position="312"/>
        <end position="336"/>
    </location>
</feature>
<keyword evidence="1" id="KW-1133">Transmembrane helix</keyword>
<evidence type="ECO:0000313" key="3">
    <source>
        <dbReference type="Proteomes" id="UP000316993"/>
    </source>
</evidence>
<dbReference type="PANTHER" id="PTHR38457">
    <property type="entry name" value="REGULATOR ABRB-RELATED"/>
    <property type="match status" value="1"/>
</dbReference>
<protein>
    <recommendedName>
        <fullName evidence="4">AbrB family transcriptional regulator</fullName>
    </recommendedName>
</protein>
<keyword evidence="1" id="KW-0812">Transmembrane</keyword>
<feature type="transmembrane region" description="Helical" evidence="1">
    <location>
        <begin position="22"/>
        <end position="41"/>
    </location>
</feature>
<sequence>MASNRPSTLLLRVDGFGWQDCLATGPGSAILGSLLFSALFLSPMSAKFLLRVAGTLLLAWAAAAACVALHTPLPWMLGPLVATSVLSMAGAPTESWGPLRNGGQWAIGAALGLYFTPEVSALVGSLWWAIVLGIGWALLLGWGFGAWLYRLHAPRMHGVPASMLRSTSYFAGAIGAASEMTLLSERENARTDLVAASHSLRLLIVTITIPFALQWSGLQGLDILIPTVRDVSWPGLALLALLTGAGALVMDRLGRANPWFMGAMLVSMAVTMAGLHLSAVPQAVVNAAQLVIGVSLGVRFRAEFLHTAPRWLASVAVGTFGLMGICAAFAAVLAWATGLPWVTLLLGTSPGGITEMAITAKVLQLGVPVVTAFQVCRLIAVLMLVGRMFRRIYPPTEGGSAI</sequence>
<feature type="transmembrane region" description="Helical" evidence="1">
    <location>
        <begin position="365"/>
        <end position="385"/>
    </location>
</feature>
<evidence type="ECO:0008006" key="4">
    <source>
        <dbReference type="Google" id="ProtNLM"/>
    </source>
</evidence>
<feature type="transmembrane region" description="Helical" evidence="1">
    <location>
        <begin position="126"/>
        <end position="149"/>
    </location>
</feature>
<dbReference type="Proteomes" id="UP000316993">
    <property type="component" value="Unassembled WGS sequence"/>
</dbReference>
<dbReference type="GO" id="GO:0016020">
    <property type="term" value="C:membrane"/>
    <property type="evidence" value="ECO:0007669"/>
    <property type="project" value="InterPro"/>
</dbReference>
<feature type="transmembrane region" description="Helical" evidence="1">
    <location>
        <begin position="283"/>
        <end position="300"/>
    </location>
</feature>
<dbReference type="Pfam" id="PF05145">
    <property type="entry name" value="AbrB"/>
    <property type="match status" value="1"/>
</dbReference>
<evidence type="ECO:0000313" key="2">
    <source>
        <dbReference type="EMBL" id="TQN08445.1"/>
    </source>
</evidence>
<dbReference type="InterPro" id="IPR007820">
    <property type="entry name" value="AbrB_fam"/>
</dbReference>
<dbReference type="NCBIfam" id="TIGR03082">
    <property type="entry name" value="Gneg_AbrB_dup"/>
    <property type="match status" value="1"/>
</dbReference>
<dbReference type="PIRSF" id="PIRSF038991">
    <property type="entry name" value="Protein_AbrB"/>
    <property type="match status" value="1"/>
</dbReference>
<organism evidence="2 3">
    <name type="scientific">Acidovorax temperans</name>
    <dbReference type="NCBI Taxonomy" id="80878"/>
    <lineage>
        <taxon>Bacteria</taxon>
        <taxon>Pseudomonadati</taxon>
        <taxon>Pseudomonadota</taxon>
        <taxon>Betaproteobacteria</taxon>
        <taxon>Burkholderiales</taxon>
        <taxon>Comamonadaceae</taxon>
        <taxon>Acidovorax</taxon>
    </lineage>
</organism>
<name>A0A543LMC9_9BURK</name>
<dbReference type="GO" id="GO:0010468">
    <property type="term" value="P:regulation of gene expression"/>
    <property type="evidence" value="ECO:0007669"/>
    <property type="project" value="InterPro"/>
</dbReference>
<accession>A0A543LMC9</accession>
<dbReference type="AlphaFoldDB" id="A0A543LMC9"/>